<comment type="similarity">
    <text evidence="2">Belongs to the CCC1 family.</text>
</comment>
<reference evidence="8" key="1">
    <citation type="journal article" date="2018" name="Mol. Biol. Evol.">
        <title>Broad Genomic Sampling Reveals a Smut Pathogenic Ancestry of the Fungal Clade Ustilaginomycotina.</title>
        <authorList>
            <person name="Kijpornyongpan T."/>
            <person name="Mondo S.J."/>
            <person name="Barry K."/>
            <person name="Sandor L."/>
            <person name="Lee J."/>
            <person name="Lipzen A."/>
            <person name="Pangilinan J."/>
            <person name="LaButti K."/>
            <person name="Hainaut M."/>
            <person name="Henrissat B."/>
            <person name="Grigoriev I.V."/>
            <person name="Spatafora J.W."/>
            <person name="Aime M.C."/>
        </authorList>
    </citation>
    <scope>NUCLEOTIDE SEQUENCE [LARGE SCALE GENOMIC DNA]</scope>
    <source>
        <strain evidence="8">MCA 4198</strain>
    </source>
</reference>
<feature type="region of interest" description="Disordered" evidence="6">
    <location>
        <begin position="145"/>
        <end position="170"/>
    </location>
</feature>
<dbReference type="Pfam" id="PF01988">
    <property type="entry name" value="VIT1"/>
    <property type="match status" value="1"/>
</dbReference>
<evidence type="ECO:0000256" key="2">
    <source>
        <dbReference type="ARBA" id="ARBA00007049"/>
    </source>
</evidence>
<keyword evidence="4 7" id="KW-1133">Transmembrane helix</keyword>
<dbReference type="InterPro" id="IPR008217">
    <property type="entry name" value="Ccc1_fam"/>
</dbReference>
<accession>A0A316YDW1</accession>
<dbReference type="AlphaFoldDB" id="A0A316YDW1"/>
<name>A0A316YDW1_9BASI</name>
<feature type="transmembrane region" description="Helical" evidence="7">
    <location>
        <begin position="234"/>
        <end position="253"/>
    </location>
</feature>
<evidence type="ECO:0000256" key="1">
    <source>
        <dbReference type="ARBA" id="ARBA00004127"/>
    </source>
</evidence>
<dbReference type="GeneID" id="37040492"/>
<feature type="transmembrane region" description="Helical" evidence="7">
    <location>
        <begin position="265"/>
        <end position="288"/>
    </location>
</feature>
<dbReference type="RefSeq" id="XP_025374242.1">
    <property type="nucleotide sequence ID" value="XM_025518576.1"/>
</dbReference>
<keyword evidence="5 7" id="KW-0472">Membrane</keyword>
<dbReference type="PANTHER" id="PTHR31851">
    <property type="entry name" value="FE(2+)/MN(2+) TRANSPORTER PCL1"/>
    <property type="match status" value="1"/>
</dbReference>
<evidence type="ECO:0000313" key="9">
    <source>
        <dbReference type="Proteomes" id="UP000245768"/>
    </source>
</evidence>
<sequence length="293" mass="31190">PARSKCEKHNGVRGVCCRDLKPDDSRSLIDPDIVRDVIIGLSDGLTVPFALTAGLSGVGSSRIVVLAGLAELVSGAISMGVGGLLSAQAEVQHYKFQLAQTQDRVARSCFGEMEREVREILEPFGVDESLATEIARKLQGVEGSERSRLVQSGGQDGDDRLLPPPATSPRWMRTDGLTGPERGLTPFLLRVGQGMEKVEESRVWISAIVIGASYFLGGFIPLLPYILVDSVHVALLWSIGVTGAILLAFGLVKQYWTGGKTDAKGLIYGATSTLFVGAAAAGSSWIIVRLLEG</sequence>
<dbReference type="Proteomes" id="UP000245768">
    <property type="component" value="Unassembled WGS sequence"/>
</dbReference>
<evidence type="ECO:0000313" key="8">
    <source>
        <dbReference type="EMBL" id="PWN87044.1"/>
    </source>
</evidence>
<keyword evidence="9" id="KW-1185">Reference proteome</keyword>
<dbReference type="CDD" id="cd02435">
    <property type="entry name" value="CCC1"/>
    <property type="match status" value="1"/>
</dbReference>
<protein>
    <submittedName>
        <fullName evidence="8">Membrane fraction protein</fullName>
    </submittedName>
</protein>
<evidence type="ECO:0000256" key="3">
    <source>
        <dbReference type="ARBA" id="ARBA00022692"/>
    </source>
</evidence>
<dbReference type="EMBL" id="KZ819641">
    <property type="protein sequence ID" value="PWN87044.1"/>
    <property type="molecule type" value="Genomic_DNA"/>
</dbReference>
<evidence type="ECO:0000256" key="5">
    <source>
        <dbReference type="ARBA" id="ARBA00023136"/>
    </source>
</evidence>
<dbReference type="GO" id="GO:0012505">
    <property type="term" value="C:endomembrane system"/>
    <property type="evidence" value="ECO:0007669"/>
    <property type="project" value="UniProtKB-SubCell"/>
</dbReference>
<gene>
    <name evidence="8" type="ORF">FA10DRAFT_223283</name>
</gene>
<feature type="transmembrane region" description="Helical" evidence="7">
    <location>
        <begin position="203"/>
        <end position="228"/>
    </location>
</feature>
<dbReference type="OrthoDB" id="73465at2759"/>
<evidence type="ECO:0000256" key="4">
    <source>
        <dbReference type="ARBA" id="ARBA00022989"/>
    </source>
</evidence>
<organism evidence="8 9">
    <name type="scientific">Acaromyces ingoldii</name>
    <dbReference type="NCBI Taxonomy" id="215250"/>
    <lineage>
        <taxon>Eukaryota</taxon>
        <taxon>Fungi</taxon>
        <taxon>Dikarya</taxon>
        <taxon>Basidiomycota</taxon>
        <taxon>Ustilaginomycotina</taxon>
        <taxon>Exobasidiomycetes</taxon>
        <taxon>Exobasidiales</taxon>
        <taxon>Cryptobasidiaceae</taxon>
        <taxon>Acaromyces</taxon>
    </lineage>
</organism>
<dbReference type="GO" id="GO:0030026">
    <property type="term" value="P:intracellular manganese ion homeostasis"/>
    <property type="evidence" value="ECO:0007669"/>
    <property type="project" value="InterPro"/>
</dbReference>
<dbReference type="STRING" id="215250.A0A316YDW1"/>
<comment type="subcellular location">
    <subcellularLocation>
        <location evidence="1">Endomembrane system</location>
        <topology evidence="1">Multi-pass membrane protein</topology>
    </subcellularLocation>
</comment>
<proteinExistence type="inferred from homology"/>
<keyword evidence="3 7" id="KW-0812">Transmembrane</keyword>
<feature type="non-terminal residue" evidence="8">
    <location>
        <position position="293"/>
    </location>
</feature>
<evidence type="ECO:0000256" key="7">
    <source>
        <dbReference type="SAM" id="Phobius"/>
    </source>
</evidence>
<evidence type="ECO:0000256" key="6">
    <source>
        <dbReference type="SAM" id="MobiDB-lite"/>
    </source>
</evidence>
<dbReference type="InParanoid" id="A0A316YDW1"/>
<feature type="non-terminal residue" evidence="8">
    <location>
        <position position="1"/>
    </location>
</feature>
<dbReference type="GO" id="GO:0005384">
    <property type="term" value="F:manganese ion transmembrane transporter activity"/>
    <property type="evidence" value="ECO:0007669"/>
    <property type="project" value="InterPro"/>
</dbReference>